<name>A0A1Q8S237_9PEZI</name>
<dbReference type="NCBIfam" id="TIGR00803">
    <property type="entry name" value="nst"/>
    <property type="match status" value="1"/>
</dbReference>
<feature type="transmembrane region" description="Helical" evidence="5">
    <location>
        <begin position="95"/>
        <end position="115"/>
    </location>
</feature>
<evidence type="ECO:0000313" key="6">
    <source>
        <dbReference type="EMBL" id="OLN95494.1"/>
    </source>
</evidence>
<keyword evidence="7" id="KW-1185">Reference proteome</keyword>
<comment type="subcellular location">
    <subcellularLocation>
        <location evidence="1">Membrane</location>
        <topology evidence="1">Multi-pass membrane protein</topology>
    </subcellularLocation>
</comment>
<feature type="transmembrane region" description="Helical" evidence="5">
    <location>
        <begin position="180"/>
        <end position="198"/>
    </location>
</feature>
<dbReference type="InterPro" id="IPR007271">
    <property type="entry name" value="Nuc_sug_transpt"/>
</dbReference>
<keyword evidence="2 5" id="KW-0812">Transmembrane</keyword>
<feature type="transmembrane region" description="Helical" evidence="5">
    <location>
        <begin position="60"/>
        <end position="83"/>
    </location>
</feature>
<keyword evidence="4 5" id="KW-0472">Membrane</keyword>
<evidence type="ECO:0000256" key="2">
    <source>
        <dbReference type="ARBA" id="ARBA00022692"/>
    </source>
</evidence>
<evidence type="ECO:0000313" key="7">
    <source>
        <dbReference type="Proteomes" id="UP000186583"/>
    </source>
</evidence>
<evidence type="ECO:0000256" key="1">
    <source>
        <dbReference type="ARBA" id="ARBA00004141"/>
    </source>
</evidence>
<accession>A0A1Q8S237</accession>
<organism evidence="6 7">
    <name type="scientific">Colletotrichum chlorophyti</name>
    <dbReference type="NCBI Taxonomy" id="708187"/>
    <lineage>
        <taxon>Eukaryota</taxon>
        <taxon>Fungi</taxon>
        <taxon>Dikarya</taxon>
        <taxon>Ascomycota</taxon>
        <taxon>Pezizomycotina</taxon>
        <taxon>Sordariomycetes</taxon>
        <taxon>Hypocreomycetidae</taxon>
        <taxon>Glomerellales</taxon>
        <taxon>Glomerellaceae</taxon>
        <taxon>Colletotrichum</taxon>
    </lineage>
</organism>
<evidence type="ECO:0000256" key="5">
    <source>
        <dbReference type="SAM" id="Phobius"/>
    </source>
</evidence>
<proteinExistence type="predicted"/>
<protein>
    <submittedName>
        <fullName evidence="6">UDP-galactose transporter 1</fullName>
    </submittedName>
</protein>
<dbReference type="GO" id="GO:0015165">
    <property type="term" value="F:pyrimidine nucleotide-sugar transmembrane transporter activity"/>
    <property type="evidence" value="ECO:0007669"/>
    <property type="project" value="InterPro"/>
</dbReference>
<dbReference type="OrthoDB" id="408493at2759"/>
<dbReference type="EMBL" id="MPGH01000035">
    <property type="protein sequence ID" value="OLN95494.1"/>
    <property type="molecule type" value="Genomic_DNA"/>
</dbReference>
<dbReference type="AlphaFoldDB" id="A0A1Q8S237"/>
<dbReference type="Proteomes" id="UP000186583">
    <property type="component" value="Unassembled WGS sequence"/>
</dbReference>
<gene>
    <name evidence="6" type="ORF">CCHL11_05152</name>
</gene>
<dbReference type="Pfam" id="PF04142">
    <property type="entry name" value="Nuc_sug_transp"/>
    <property type="match status" value="1"/>
</dbReference>
<dbReference type="PANTHER" id="PTHR10231">
    <property type="entry name" value="NUCLEOTIDE-SUGAR TRANSMEMBRANE TRANSPORTER"/>
    <property type="match status" value="1"/>
</dbReference>
<keyword evidence="3 5" id="KW-1133">Transmembrane helix</keyword>
<feature type="transmembrane region" description="Helical" evidence="5">
    <location>
        <begin position="157"/>
        <end position="174"/>
    </location>
</feature>
<reference evidence="6 7" key="1">
    <citation type="submission" date="2016-11" db="EMBL/GenBank/DDBJ databases">
        <title>Draft Genome Assembly of Colletotrichum chlorophyti a pathogen of herbaceous plants.</title>
        <authorList>
            <person name="Gan P."/>
            <person name="Narusaka M."/>
            <person name="Tsushima A."/>
            <person name="Narusaka Y."/>
            <person name="Takano Y."/>
            <person name="Shirasu K."/>
        </authorList>
    </citation>
    <scope>NUCLEOTIDE SEQUENCE [LARGE SCALE GENOMIC DNA]</scope>
    <source>
        <strain evidence="6 7">NTL11</strain>
    </source>
</reference>
<feature type="transmembrane region" description="Helical" evidence="5">
    <location>
        <begin position="127"/>
        <end position="145"/>
    </location>
</feature>
<evidence type="ECO:0000256" key="3">
    <source>
        <dbReference type="ARBA" id="ARBA00022989"/>
    </source>
</evidence>
<comment type="caution">
    <text evidence="6">The sequence shown here is derived from an EMBL/GenBank/DDBJ whole genome shotgun (WGS) entry which is preliminary data.</text>
</comment>
<dbReference type="GO" id="GO:0000139">
    <property type="term" value="C:Golgi membrane"/>
    <property type="evidence" value="ECO:0007669"/>
    <property type="project" value="InterPro"/>
</dbReference>
<sequence>MLSQVKLILTPIFGLLLLKQTLSQMQWGRLIIMTMGIMLVQLGTATEFSGLKNHGRGQEIAIGVILMVIAGFCVALAGVYIEACFKSNGSFMARNAQLAGYSCVFALLCITMQSGKGIDDFFRGYNPSVWVLVVLQAAGGFIVSWSVRITSTVAKNYAQGLGFLAASAIPLLSVGGNYKFYIGALCVLWGVFGSLWSAKMAKSSPSREQEKKEGHESIV</sequence>
<evidence type="ECO:0000256" key="4">
    <source>
        <dbReference type="ARBA" id="ARBA00023136"/>
    </source>
</evidence>